<accession>A0ABY1NPS1</accession>
<gene>
    <name evidence="5" type="primary">tsf</name>
    <name evidence="9" type="ORF">SAMN06265339_1363</name>
</gene>
<dbReference type="Pfam" id="PF00889">
    <property type="entry name" value="EF_TS"/>
    <property type="match status" value="1"/>
</dbReference>
<dbReference type="SUPFAM" id="SSF54713">
    <property type="entry name" value="Elongation factor Ts (EF-Ts), dimerisation domain"/>
    <property type="match status" value="1"/>
</dbReference>
<reference evidence="9 10" key="1">
    <citation type="submission" date="2017-05" db="EMBL/GenBank/DDBJ databases">
        <authorList>
            <person name="Varghese N."/>
            <person name="Submissions S."/>
        </authorList>
    </citation>
    <scope>NUCLEOTIDE SEQUENCE [LARGE SCALE GENOMIC DNA]</scope>
    <source>
        <strain evidence="9 10">DSM 15522</strain>
    </source>
</reference>
<dbReference type="InterPro" id="IPR036402">
    <property type="entry name" value="EF-Ts_dimer_sf"/>
</dbReference>
<dbReference type="PANTHER" id="PTHR11741:SF0">
    <property type="entry name" value="ELONGATION FACTOR TS, MITOCHONDRIAL"/>
    <property type="match status" value="1"/>
</dbReference>
<evidence type="ECO:0000256" key="3">
    <source>
        <dbReference type="ARBA" id="ARBA00022768"/>
    </source>
</evidence>
<comment type="similarity">
    <text evidence="1 5 6">Belongs to the EF-Ts family.</text>
</comment>
<dbReference type="InterPro" id="IPR001816">
    <property type="entry name" value="Transl_elong_EFTs/EF1B"/>
</dbReference>
<dbReference type="Proteomes" id="UP001157911">
    <property type="component" value="Unassembled WGS sequence"/>
</dbReference>
<keyword evidence="10" id="KW-1185">Reference proteome</keyword>
<keyword evidence="3 5" id="KW-0251">Elongation factor</keyword>
<feature type="region of interest" description="Involved in Mg(2+) ion dislocation from EF-Tu" evidence="5">
    <location>
        <begin position="82"/>
        <end position="85"/>
    </location>
</feature>
<dbReference type="InterPro" id="IPR014039">
    <property type="entry name" value="Transl_elong_EFTs/EF1B_dimer"/>
</dbReference>
<dbReference type="SUPFAM" id="SSF46934">
    <property type="entry name" value="UBA-like"/>
    <property type="match status" value="1"/>
</dbReference>
<dbReference type="InterPro" id="IPR018101">
    <property type="entry name" value="Transl_elong_Ts_CS"/>
</dbReference>
<dbReference type="PROSITE" id="PS01126">
    <property type="entry name" value="EF_TS_1"/>
    <property type="match status" value="1"/>
</dbReference>
<dbReference type="Gene3D" id="1.10.8.10">
    <property type="entry name" value="DNA helicase RuvA subunit, C-terminal domain"/>
    <property type="match status" value="1"/>
</dbReference>
<dbReference type="InterPro" id="IPR009060">
    <property type="entry name" value="UBA-like_sf"/>
</dbReference>
<name>A0ABY1NPS1_9BACT</name>
<keyword evidence="4 5" id="KW-0648">Protein biosynthesis</keyword>
<evidence type="ECO:0000256" key="4">
    <source>
        <dbReference type="ARBA" id="ARBA00022917"/>
    </source>
</evidence>
<dbReference type="Gene3D" id="3.30.479.20">
    <property type="entry name" value="Elongation factor Ts, dimerisation domain"/>
    <property type="match status" value="1"/>
</dbReference>
<proteinExistence type="inferred from homology"/>
<dbReference type="CDD" id="cd14275">
    <property type="entry name" value="UBA_EF-Ts"/>
    <property type="match status" value="1"/>
</dbReference>
<comment type="subcellular location">
    <subcellularLocation>
        <location evidence="5 7">Cytoplasm</location>
    </subcellularLocation>
</comment>
<evidence type="ECO:0000256" key="6">
    <source>
        <dbReference type="RuleBase" id="RU000642"/>
    </source>
</evidence>
<evidence type="ECO:0000313" key="9">
    <source>
        <dbReference type="EMBL" id="SMP15150.1"/>
    </source>
</evidence>
<evidence type="ECO:0000256" key="7">
    <source>
        <dbReference type="RuleBase" id="RU000643"/>
    </source>
</evidence>
<evidence type="ECO:0000313" key="10">
    <source>
        <dbReference type="Proteomes" id="UP001157911"/>
    </source>
</evidence>
<evidence type="ECO:0000256" key="1">
    <source>
        <dbReference type="ARBA" id="ARBA00005532"/>
    </source>
</evidence>
<evidence type="ECO:0000256" key="2">
    <source>
        <dbReference type="ARBA" id="ARBA00016956"/>
    </source>
</evidence>
<comment type="caution">
    <text evidence="9">The sequence shown here is derived from an EMBL/GenBank/DDBJ whole genome shotgun (WGS) entry which is preliminary data.</text>
</comment>
<evidence type="ECO:0000259" key="8">
    <source>
        <dbReference type="Pfam" id="PF00889"/>
    </source>
</evidence>
<dbReference type="EMBL" id="FXUB01000004">
    <property type="protein sequence ID" value="SMP15150.1"/>
    <property type="molecule type" value="Genomic_DNA"/>
</dbReference>
<feature type="domain" description="Translation elongation factor EFTs/EF1B dimerisation" evidence="8">
    <location>
        <begin position="50"/>
        <end position="198"/>
    </location>
</feature>
<sequence length="198" mass="22094">MAEITAQMIKELREKTGAGIVDCKKALQEANGDMEKAVEILRKKGAAKAAKKADRATAEGLVVSYIHAGGKVGVLLELNCETDFVARTEDFKTLGHEIAMQIAAMSPEYVSKEDVPAEVIEKEKEILKEQALAEGKPEHIVEKIVEGRLNKFYSEKCLLEQPWIKDDSKTIADLVREYITKLGENIKVKRFCRFEVGK</sequence>
<dbReference type="PANTHER" id="PTHR11741">
    <property type="entry name" value="ELONGATION FACTOR TS"/>
    <property type="match status" value="1"/>
</dbReference>
<dbReference type="GO" id="GO:0003746">
    <property type="term" value="F:translation elongation factor activity"/>
    <property type="evidence" value="ECO:0007669"/>
    <property type="project" value="UniProtKB-KW"/>
</dbReference>
<dbReference type="Gene3D" id="1.10.286.20">
    <property type="match status" value="1"/>
</dbReference>
<keyword evidence="5" id="KW-0963">Cytoplasm</keyword>
<comment type="function">
    <text evidence="5 6">Associates with the EF-Tu.GDP complex and induces the exchange of GDP to GTP. It remains bound to the aminoacyl-tRNA.EF-Tu.GTP complex up to the GTP hydrolysis stage on the ribosome.</text>
</comment>
<evidence type="ECO:0000256" key="5">
    <source>
        <dbReference type="HAMAP-Rule" id="MF_00050"/>
    </source>
</evidence>
<dbReference type="RefSeq" id="WP_283400817.1">
    <property type="nucleotide sequence ID" value="NZ_FXUB01000004.1"/>
</dbReference>
<dbReference type="PROSITE" id="PS01127">
    <property type="entry name" value="EF_TS_2"/>
    <property type="match status" value="1"/>
</dbReference>
<protein>
    <recommendedName>
        <fullName evidence="2 5">Elongation factor Ts</fullName>
        <shortName evidence="5">EF-Ts</shortName>
    </recommendedName>
</protein>
<dbReference type="HAMAP" id="MF_00050">
    <property type="entry name" value="EF_Ts"/>
    <property type="match status" value="1"/>
</dbReference>
<organism evidence="9 10">
    <name type="scientific">Desulfurobacterium pacificum</name>
    <dbReference type="NCBI Taxonomy" id="240166"/>
    <lineage>
        <taxon>Bacteria</taxon>
        <taxon>Pseudomonadati</taxon>
        <taxon>Aquificota</taxon>
        <taxon>Aquificia</taxon>
        <taxon>Desulfurobacteriales</taxon>
        <taxon>Desulfurobacteriaceae</taxon>
        <taxon>Desulfurobacterium</taxon>
    </lineage>
</organism>
<dbReference type="NCBIfam" id="TIGR00116">
    <property type="entry name" value="tsf"/>
    <property type="match status" value="2"/>
</dbReference>